<accession>A0A409V6A3</accession>
<dbReference type="Proteomes" id="UP000266721">
    <property type="component" value="Unassembled WGS sequence"/>
</dbReference>
<dbReference type="EMBL" id="KV622013">
    <property type="protein sequence ID" value="OPL08816.1"/>
    <property type="molecule type" value="Genomic_DNA"/>
</dbReference>
<name>A0A409V6A3_MYTGA</name>
<feature type="compositionally biased region" description="Polar residues" evidence="1">
    <location>
        <begin position="16"/>
        <end position="27"/>
    </location>
</feature>
<protein>
    <submittedName>
        <fullName evidence="2">Uncharacterized protein</fullName>
    </submittedName>
</protein>
<keyword evidence="3" id="KW-1185">Reference proteome</keyword>
<feature type="non-terminal residue" evidence="2">
    <location>
        <position position="202"/>
    </location>
</feature>
<sequence>LMCQNCRDRYMLASGHNDQPSRSQTKPPTDKHAYSNVQAYNRAPDLLDIIDQGYETPFPFNEHHNASMSGYDNVMSRLGLTDRKPAPDPIRFTENDPLGSKLMLNSKNNATTAIESLTTPKKPNRLDIRQKQLGEQAANIKNSVDRQIALKRVTSSMMVMLARSMVVKVLSVLAGRGPFCSLPAALENIAVHLVVYQLPREH</sequence>
<gene>
    <name evidence="2" type="ORF">AM593_06909</name>
</gene>
<evidence type="ECO:0000313" key="2">
    <source>
        <dbReference type="EMBL" id="OPL08816.1"/>
    </source>
</evidence>
<evidence type="ECO:0000313" key="3">
    <source>
        <dbReference type="Proteomes" id="UP000266721"/>
    </source>
</evidence>
<organism evidence="2 3">
    <name type="scientific">Mytilus galloprovincialis</name>
    <name type="common">Mediterranean mussel</name>
    <dbReference type="NCBI Taxonomy" id="29158"/>
    <lineage>
        <taxon>Eukaryota</taxon>
        <taxon>Metazoa</taxon>
        <taxon>Spiralia</taxon>
        <taxon>Lophotrochozoa</taxon>
        <taxon>Mollusca</taxon>
        <taxon>Bivalvia</taxon>
        <taxon>Autobranchia</taxon>
        <taxon>Pteriomorphia</taxon>
        <taxon>Mytilida</taxon>
        <taxon>Mytiloidea</taxon>
        <taxon>Mytilidae</taxon>
        <taxon>Mytilinae</taxon>
        <taxon>Mytilus</taxon>
    </lineage>
</organism>
<evidence type="ECO:0000256" key="1">
    <source>
        <dbReference type="SAM" id="MobiDB-lite"/>
    </source>
</evidence>
<feature type="region of interest" description="Disordered" evidence="1">
    <location>
        <begin position="13"/>
        <end position="32"/>
    </location>
</feature>
<dbReference type="AlphaFoldDB" id="A0A409V6A3"/>
<proteinExistence type="predicted"/>
<reference evidence="2 3" key="1">
    <citation type="journal article" date="2016" name="PLoS ONE">
        <title>A First Insight into the Genome of the Filter-Feeder Mussel Mytilus galloprovincialis.</title>
        <authorList>
            <person name="Murgarella M."/>
            <person name="Puiu D."/>
            <person name="Novoa B."/>
            <person name="Figueras A."/>
            <person name="Posada D."/>
            <person name="Canchaya C."/>
        </authorList>
    </citation>
    <scope>NUCLEOTIDE SEQUENCE [LARGE SCALE GENOMIC DNA]</scope>
    <source>
        <tissue evidence="2">Muscle</tissue>
    </source>
</reference>
<feature type="non-terminal residue" evidence="2">
    <location>
        <position position="1"/>
    </location>
</feature>